<organism evidence="3 4">
    <name type="scientific">Roseateles rivi</name>
    <dbReference type="NCBI Taxonomy" id="3299028"/>
    <lineage>
        <taxon>Bacteria</taxon>
        <taxon>Pseudomonadati</taxon>
        <taxon>Pseudomonadota</taxon>
        <taxon>Betaproteobacteria</taxon>
        <taxon>Burkholderiales</taxon>
        <taxon>Sphaerotilaceae</taxon>
        <taxon>Roseateles</taxon>
    </lineage>
</organism>
<evidence type="ECO:0000313" key="4">
    <source>
        <dbReference type="Proteomes" id="UP001606099"/>
    </source>
</evidence>
<dbReference type="InterPro" id="IPR053145">
    <property type="entry name" value="AB_hydrolase_Est10"/>
</dbReference>
<gene>
    <name evidence="3" type="ORF">ACG0Z6_13675</name>
</gene>
<evidence type="ECO:0000259" key="2">
    <source>
        <dbReference type="Pfam" id="PF12146"/>
    </source>
</evidence>
<feature type="chain" id="PRO_5047070740" evidence="1">
    <location>
        <begin position="21"/>
        <end position="319"/>
    </location>
</feature>
<sequence length="319" mass="33709">MRTPLLAFTLFCCSLTAALGAESAMELKTPTGSLFGTLSEPETGAPAPVVLIIAGSGPTDRNGNGPVAQLQSNNLKQLADALSSAGIASVRYDKRGVAESVAAATAEADLRFDHFVRDAADWLAMLGTDKRFSRVGVIGHSEGALIATMAAQTQRSLSALVLIAGAGESAGATLRRQLAGRLPATLAARNEEVLKTLEQGKTVPDAPPELAALYRPSVQPYLISWIKIQPEQELAKTKAPCLILQGDTDIQVQVSDAKRLSAAQSRCQLSIVTGMNHVLKQVEADPQQQMASYGNPSLPLAPEFTRVLVDFLARALGKR</sequence>
<dbReference type="SUPFAM" id="SSF53474">
    <property type="entry name" value="alpha/beta-Hydrolases"/>
    <property type="match status" value="1"/>
</dbReference>
<evidence type="ECO:0000313" key="3">
    <source>
        <dbReference type="EMBL" id="MFG6449274.1"/>
    </source>
</evidence>
<proteinExistence type="predicted"/>
<comment type="caution">
    <text evidence="3">The sequence shown here is derived from an EMBL/GenBank/DDBJ whole genome shotgun (WGS) entry which is preliminary data.</text>
</comment>
<name>A0ABW7FY73_9BURK</name>
<feature type="domain" description="Serine aminopeptidase S33" evidence="2">
    <location>
        <begin position="72"/>
        <end position="279"/>
    </location>
</feature>
<keyword evidence="1" id="KW-0732">Signal</keyword>
<dbReference type="Gene3D" id="3.40.50.1820">
    <property type="entry name" value="alpha/beta hydrolase"/>
    <property type="match status" value="1"/>
</dbReference>
<reference evidence="3 4" key="1">
    <citation type="submission" date="2024-08" db="EMBL/GenBank/DDBJ databases">
        <authorList>
            <person name="Lu H."/>
        </authorList>
    </citation>
    <scope>NUCLEOTIDE SEQUENCE [LARGE SCALE GENOMIC DNA]</scope>
    <source>
        <strain evidence="3 4">BYS180W</strain>
    </source>
</reference>
<dbReference type="GO" id="GO:0016787">
    <property type="term" value="F:hydrolase activity"/>
    <property type="evidence" value="ECO:0007669"/>
    <property type="project" value="UniProtKB-KW"/>
</dbReference>
<dbReference type="PANTHER" id="PTHR43265:SF1">
    <property type="entry name" value="ESTERASE ESTD"/>
    <property type="match status" value="1"/>
</dbReference>
<accession>A0ABW7FY73</accession>
<keyword evidence="3" id="KW-0378">Hydrolase</keyword>
<dbReference type="Proteomes" id="UP001606099">
    <property type="component" value="Unassembled WGS sequence"/>
</dbReference>
<dbReference type="RefSeq" id="WP_394462300.1">
    <property type="nucleotide sequence ID" value="NZ_JBIGHZ010000005.1"/>
</dbReference>
<feature type="signal peptide" evidence="1">
    <location>
        <begin position="1"/>
        <end position="20"/>
    </location>
</feature>
<dbReference type="EMBL" id="JBIGHZ010000005">
    <property type="protein sequence ID" value="MFG6449274.1"/>
    <property type="molecule type" value="Genomic_DNA"/>
</dbReference>
<dbReference type="InterPro" id="IPR022742">
    <property type="entry name" value="Hydrolase_4"/>
</dbReference>
<dbReference type="InterPro" id="IPR029058">
    <property type="entry name" value="AB_hydrolase_fold"/>
</dbReference>
<dbReference type="PANTHER" id="PTHR43265">
    <property type="entry name" value="ESTERASE ESTD"/>
    <property type="match status" value="1"/>
</dbReference>
<protein>
    <submittedName>
        <fullName evidence="3">Alpha/beta hydrolase</fullName>
    </submittedName>
</protein>
<dbReference type="Pfam" id="PF12146">
    <property type="entry name" value="Hydrolase_4"/>
    <property type="match status" value="1"/>
</dbReference>
<evidence type="ECO:0000256" key="1">
    <source>
        <dbReference type="SAM" id="SignalP"/>
    </source>
</evidence>
<keyword evidence="4" id="KW-1185">Reference proteome</keyword>